<feature type="region of interest" description="Disordered" evidence="1">
    <location>
        <begin position="1"/>
        <end position="38"/>
    </location>
</feature>
<evidence type="ECO:0000256" key="1">
    <source>
        <dbReference type="SAM" id="MobiDB-lite"/>
    </source>
</evidence>
<reference evidence="2 3" key="1">
    <citation type="submission" date="2019-06" db="EMBL/GenBank/DDBJ databases">
        <title>Sequencing the genomes of 1000 actinobacteria strains.</title>
        <authorList>
            <person name="Klenk H.-P."/>
        </authorList>
    </citation>
    <scope>NUCLEOTIDE SEQUENCE [LARGE SCALE GENOMIC DNA]</scope>
    <source>
        <strain evidence="2 3">DSM 41929</strain>
    </source>
</reference>
<feature type="compositionally biased region" description="Basic and acidic residues" evidence="1">
    <location>
        <begin position="10"/>
        <end position="20"/>
    </location>
</feature>
<dbReference type="Gene3D" id="1.10.10.10">
    <property type="entry name" value="Winged helix-like DNA-binding domain superfamily/Winged helix DNA-binding domain"/>
    <property type="match status" value="1"/>
</dbReference>
<dbReference type="AlphaFoldDB" id="A0A542UF63"/>
<keyword evidence="3" id="KW-1185">Reference proteome</keyword>
<sequence>MPLRGMQVPQDHRQRTREQRASAQPDAAPAAEDPSGGTEALDELALEAEAAIARLRQSLAALPQPGFAVSGGQTLTAEDLQRLLAQVTTTGPVLEMRPGAGVRPEPLRGLDEFESELLERGVEVHTLCQHVTRFDPDLREELRLREERGGLVRTMETLPGWFLVMSDALALVPARHGYDDTDTGDVCLVRDPAVVGVLRAVFTDYWLRARPFSQGRWRGSQIEDVSQEVNAVIIRMLCTGAKDELVAKRLGMSVRTLRRRIADMLGGLGAASRFQAGFEIGRSLGDQAICDAERRLDDSFGITG</sequence>
<feature type="compositionally biased region" description="Low complexity" evidence="1">
    <location>
        <begin position="21"/>
        <end position="35"/>
    </location>
</feature>
<name>A0A542UF63_9ACTN</name>
<evidence type="ECO:0000313" key="2">
    <source>
        <dbReference type="EMBL" id="TQK97683.1"/>
    </source>
</evidence>
<dbReference type="Proteomes" id="UP000318103">
    <property type="component" value="Unassembled WGS sequence"/>
</dbReference>
<dbReference type="InterPro" id="IPR036388">
    <property type="entry name" value="WH-like_DNA-bd_sf"/>
</dbReference>
<gene>
    <name evidence="2" type="ORF">FB563_2663</name>
</gene>
<protein>
    <recommendedName>
        <fullName evidence="4">HTH luxR-type domain-containing protein</fullName>
    </recommendedName>
</protein>
<accession>A0A542UF63</accession>
<comment type="caution">
    <text evidence="2">The sequence shown here is derived from an EMBL/GenBank/DDBJ whole genome shotgun (WGS) entry which is preliminary data.</text>
</comment>
<dbReference type="EMBL" id="VFNX01000001">
    <property type="protein sequence ID" value="TQK97683.1"/>
    <property type="molecule type" value="Genomic_DNA"/>
</dbReference>
<proteinExistence type="predicted"/>
<organism evidence="2 3">
    <name type="scientific">Streptomyces puniciscabiei</name>
    <dbReference type="NCBI Taxonomy" id="164348"/>
    <lineage>
        <taxon>Bacteria</taxon>
        <taxon>Bacillati</taxon>
        <taxon>Actinomycetota</taxon>
        <taxon>Actinomycetes</taxon>
        <taxon>Kitasatosporales</taxon>
        <taxon>Streptomycetaceae</taxon>
        <taxon>Streptomyces</taxon>
    </lineage>
</organism>
<evidence type="ECO:0000313" key="3">
    <source>
        <dbReference type="Proteomes" id="UP000318103"/>
    </source>
</evidence>
<evidence type="ECO:0008006" key="4">
    <source>
        <dbReference type="Google" id="ProtNLM"/>
    </source>
</evidence>